<dbReference type="SUPFAM" id="SSF53187">
    <property type="entry name" value="Zn-dependent exopeptidases"/>
    <property type="match status" value="1"/>
</dbReference>
<dbReference type="GO" id="GO:0016805">
    <property type="term" value="F:dipeptidase activity"/>
    <property type="evidence" value="ECO:0007669"/>
    <property type="project" value="TreeGrafter"/>
</dbReference>
<sequence length="447" mass="49033">MDKTEEQIVKIIDNNRSMILEFANDIYHHGELGYKEFRTSEKFRKFMKPRTERIEDDLAITGMKAYLNSEKRENFSLALIGELDALRIPNHACANKETEAAHCCGHHAQLAGVIGAAIALTEKGISEKLDGQIVFMAAPAEEYGEVEFKKSLMNEGKIGYGGGKCELIRIGAFDDIDACLVHHISMEGISAGSGSGNGFVSKVITIKGKAAHAAAEKEKGVNALSAASLGLQALAFNRETFRDEDCVRVHPIMTKGGNLVNVVPDEAVIETLVRGKTKEAFSDASMKTDRSFKAGAMAMGAGYRIETMPGYLPSLPMAMPEEVVEVMREAAAPKKVNTDVLEKHMGGSTDVGDVQHLMPVLTFNTGGVSGGLHQSEFAVYDEEEAYILTAKIFALGAYRMLKDGAELAKRVKDGYHPVFQSKEEYIEFLNKFYSVEESEIWEKKITK</sequence>
<protein>
    <submittedName>
        <fullName evidence="2">Amidohydrolase</fullName>
    </submittedName>
</protein>
<gene>
    <name evidence="2" type="ORF">SAMN05216529_10211</name>
</gene>
<dbReference type="InterPro" id="IPR052030">
    <property type="entry name" value="Peptidase_M20/M20A_hydrolases"/>
</dbReference>
<feature type="domain" description="Peptidase M20 dimerisation" evidence="1">
    <location>
        <begin position="198"/>
        <end position="284"/>
    </location>
</feature>
<dbReference type="SUPFAM" id="SSF55031">
    <property type="entry name" value="Bacterial exopeptidase dimerisation domain"/>
    <property type="match status" value="1"/>
</dbReference>
<dbReference type="GO" id="GO:0071713">
    <property type="term" value="F:para-aminobenzoyl-glutamate hydrolase activity"/>
    <property type="evidence" value="ECO:0007669"/>
    <property type="project" value="TreeGrafter"/>
</dbReference>
<dbReference type="Pfam" id="PF07687">
    <property type="entry name" value="M20_dimer"/>
    <property type="match status" value="1"/>
</dbReference>
<dbReference type="GO" id="GO:0005737">
    <property type="term" value="C:cytoplasm"/>
    <property type="evidence" value="ECO:0007669"/>
    <property type="project" value="TreeGrafter"/>
</dbReference>
<dbReference type="NCBIfam" id="TIGR01891">
    <property type="entry name" value="amidohydrolases"/>
    <property type="match status" value="1"/>
</dbReference>
<keyword evidence="2" id="KW-0378">Hydrolase</keyword>
<accession>A0A316A080</accession>
<dbReference type="RefSeq" id="WP_109708831.1">
    <property type="nucleotide sequence ID" value="NZ_QGDS01000002.1"/>
</dbReference>
<evidence type="ECO:0000313" key="2">
    <source>
        <dbReference type="EMBL" id="SUQ12797.1"/>
    </source>
</evidence>
<dbReference type="PANTHER" id="PTHR30575:SF3">
    <property type="entry name" value="PEPTIDASE M20 DIMERISATION DOMAIN-CONTAINING PROTEIN"/>
    <property type="match status" value="1"/>
</dbReference>
<dbReference type="InterPro" id="IPR036264">
    <property type="entry name" value="Bact_exopeptidase_dim_dom"/>
</dbReference>
<dbReference type="InterPro" id="IPR017439">
    <property type="entry name" value="Amidohydrolase"/>
</dbReference>
<dbReference type="GO" id="GO:0046657">
    <property type="term" value="P:folic acid catabolic process"/>
    <property type="evidence" value="ECO:0007669"/>
    <property type="project" value="TreeGrafter"/>
</dbReference>
<dbReference type="Gene3D" id="3.30.70.360">
    <property type="match status" value="1"/>
</dbReference>
<dbReference type="OrthoDB" id="9781032at2"/>
<dbReference type="AlphaFoldDB" id="A0A316A080"/>
<dbReference type="Pfam" id="PF01546">
    <property type="entry name" value="Peptidase_M20"/>
    <property type="match status" value="1"/>
</dbReference>
<dbReference type="InterPro" id="IPR002933">
    <property type="entry name" value="Peptidase_M20"/>
</dbReference>
<proteinExistence type="predicted"/>
<dbReference type="Gene3D" id="3.40.630.10">
    <property type="entry name" value="Zn peptidases"/>
    <property type="match status" value="1"/>
</dbReference>
<organism evidence="2 3">
    <name type="scientific">Faecalicatena contorta</name>
    <dbReference type="NCBI Taxonomy" id="39482"/>
    <lineage>
        <taxon>Bacteria</taxon>
        <taxon>Bacillati</taxon>
        <taxon>Bacillota</taxon>
        <taxon>Clostridia</taxon>
        <taxon>Lachnospirales</taxon>
        <taxon>Lachnospiraceae</taxon>
        <taxon>Faecalicatena</taxon>
    </lineage>
</organism>
<reference evidence="3" key="1">
    <citation type="submission" date="2017-07" db="EMBL/GenBank/DDBJ databases">
        <authorList>
            <person name="Varghese N."/>
            <person name="Submissions S."/>
        </authorList>
    </citation>
    <scope>NUCLEOTIDE SEQUENCE [LARGE SCALE GENOMIC DNA]</scope>
    <source>
        <strain evidence="3">NLAE-zl-C134</strain>
    </source>
</reference>
<dbReference type="InterPro" id="IPR011650">
    <property type="entry name" value="Peptidase_M20_dimer"/>
</dbReference>
<name>A0A316A080_9FIRM</name>
<evidence type="ECO:0000313" key="3">
    <source>
        <dbReference type="Proteomes" id="UP000254051"/>
    </source>
</evidence>
<dbReference type="PANTHER" id="PTHR30575">
    <property type="entry name" value="PEPTIDASE M20"/>
    <property type="match status" value="1"/>
</dbReference>
<dbReference type="EMBL" id="UHJJ01000002">
    <property type="protein sequence ID" value="SUQ12797.1"/>
    <property type="molecule type" value="Genomic_DNA"/>
</dbReference>
<dbReference type="Proteomes" id="UP000254051">
    <property type="component" value="Unassembled WGS sequence"/>
</dbReference>
<evidence type="ECO:0000259" key="1">
    <source>
        <dbReference type="Pfam" id="PF07687"/>
    </source>
</evidence>
<keyword evidence="3" id="KW-1185">Reference proteome</keyword>